<comment type="cofactor">
    <cofactor evidence="1 5">
        <name>heme</name>
        <dbReference type="ChEBI" id="CHEBI:30413"/>
    </cofactor>
</comment>
<comment type="caution">
    <text evidence="6">The sequence shown here is derived from an EMBL/GenBank/DDBJ whole genome shotgun (WGS) entry which is preliminary data.</text>
</comment>
<dbReference type="EMBL" id="MBFS01002975">
    <property type="protein sequence ID" value="PVU90233.1"/>
    <property type="molecule type" value="Genomic_DNA"/>
</dbReference>
<evidence type="ECO:0008006" key="8">
    <source>
        <dbReference type="Google" id="ProtNLM"/>
    </source>
</evidence>
<evidence type="ECO:0000313" key="7">
    <source>
        <dbReference type="Proteomes" id="UP000245609"/>
    </source>
</evidence>
<keyword evidence="2 5" id="KW-0479">Metal-binding</keyword>
<evidence type="ECO:0000256" key="4">
    <source>
        <dbReference type="ARBA" id="ARBA00023004"/>
    </source>
</evidence>
<sequence>MSSQKLLEVVESLRLNSLLEIAKTSRFWINLISAYGTYKVIYYLFFDPLRHIPGLWWSRFTEFPLLIRRFNGTQEEYVQQLHKRFGSVVRVGPHSVSVKKVVDIRRVLSSYKYPKAEVYEKALLDAEEIFSTRDEQFNRLRRRQVGPAFSTTGLDSVEDIVLDVGSRAFKKKIETGIEKGNGSYTINYFDNFQSLTADIIGELAFGKSFGALESEKPSIIRLVNSTITISVLDTLIPPVKYIPFLFSKYKSDKQKMVDFTSSCIDARREAIEKNEFDKGRIDILQMYLNAHDLDGSPITKDELIAEIVLMLVAGTDTTSVTMTWLLHFYLMYPEVYKKVVAEIDEAFPDRSAIIRYKEARQNLPYFHATVYECMRMKPAVGGYLPRDSSSDGIQLSDHYIPPSTELLLFIEGAHNDESVWTSPKKYIPERFMGESGKELAKNLVVFASGVRICAGRK</sequence>
<dbReference type="PRINTS" id="PR00385">
    <property type="entry name" value="P450"/>
</dbReference>
<dbReference type="GO" id="GO:0005506">
    <property type="term" value="F:iron ion binding"/>
    <property type="evidence" value="ECO:0007669"/>
    <property type="project" value="InterPro"/>
</dbReference>
<dbReference type="AlphaFoldDB" id="A0A2T9YD24"/>
<dbReference type="SUPFAM" id="SSF48264">
    <property type="entry name" value="Cytochrome P450"/>
    <property type="match status" value="1"/>
</dbReference>
<dbReference type="GO" id="GO:0004497">
    <property type="term" value="F:monooxygenase activity"/>
    <property type="evidence" value="ECO:0007669"/>
    <property type="project" value="InterPro"/>
</dbReference>
<name>A0A2T9YD24_9FUNG</name>
<evidence type="ECO:0000313" key="6">
    <source>
        <dbReference type="EMBL" id="PVU90233.1"/>
    </source>
</evidence>
<accession>A0A2T9YD24</accession>
<dbReference type="STRING" id="133381.A0A2T9YD24"/>
<reference evidence="6 7" key="1">
    <citation type="journal article" date="2018" name="MBio">
        <title>Comparative Genomics Reveals the Core Gene Toolbox for the Fungus-Insect Symbiosis.</title>
        <authorList>
            <person name="Wang Y."/>
            <person name="Stata M."/>
            <person name="Wang W."/>
            <person name="Stajich J.E."/>
            <person name="White M.M."/>
            <person name="Moncalvo J.M."/>
        </authorList>
    </citation>
    <scope>NUCLEOTIDE SEQUENCE [LARGE SCALE GENOMIC DNA]</scope>
    <source>
        <strain evidence="6 7">SC-DP-2</strain>
    </source>
</reference>
<evidence type="ECO:0000256" key="1">
    <source>
        <dbReference type="ARBA" id="ARBA00001971"/>
    </source>
</evidence>
<keyword evidence="7" id="KW-1185">Reference proteome</keyword>
<dbReference type="InterPro" id="IPR002401">
    <property type="entry name" value="Cyt_P450_E_grp-I"/>
</dbReference>
<dbReference type="Proteomes" id="UP000245609">
    <property type="component" value="Unassembled WGS sequence"/>
</dbReference>
<dbReference type="Pfam" id="PF00067">
    <property type="entry name" value="p450"/>
    <property type="match status" value="1"/>
</dbReference>
<dbReference type="PANTHER" id="PTHR24305:SF235">
    <property type="entry name" value="CYTOCHROME P450 MONOOXYGENASE APDB-RELATED"/>
    <property type="match status" value="1"/>
</dbReference>
<keyword evidence="5" id="KW-0349">Heme</keyword>
<keyword evidence="4 5" id="KW-0408">Iron</keyword>
<dbReference type="GO" id="GO:0044550">
    <property type="term" value="P:secondary metabolite biosynthetic process"/>
    <property type="evidence" value="ECO:0007669"/>
    <property type="project" value="UniProtKB-ARBA"/>
</dbReference>
<proteinExistence type="predicted"/>
<feature type="binding site" description="axial binding residue" evidence="5">
    <location>
        <position position="453"/>
    </location>
    <ligand>
        <name>heme</name>
        <dbReference type="ChEBI" id="CHEBI:30413"/>
    </ligand>
    <ligandPart>
        <name>Fe</name>
        <dbReference type="ChEBI" id="CHEBI:18248"/>
    </ligandPart>
</feature>
<dbReference type="PRINTS" id="PR00463">
    <property type="entry name" value="EP450I"/>
</dbReference>
<dbReference type="InterPro" id="IPR001128">
    <property type="entry name" value="Cyt_P450"/>
</dbReference>
<protein>
    <recommendedName>
        <fullName evidence="8">F-box domain-containing protein</fullName>
    </recommendedName>
</protein>
<keyword evidence="3" id="KW-0560">Oxidoreductase</keyword>
<gene>
    <name evidence="6" type="ORF">BB560_006227</name>
</gene>
<evidence type="ECO:0000256" key="5">
    <source>
        <dbReference type="PIRSR" id="PIRSR602401-1"/>
    </source>
</evidence>
<dbReference type="InterPro" id="IPR050121">
    <property type="entry name" value="Cytochrome_P450_monoxygenase"/>
</dbReference>
<dbReference type="GO" id="GO:0016705">
    <property type="term" value="F:oxidoreductase activity, acting on paired donors, with incorporation or reduction of molecular oxygen"/>
    <property type="evidence" value="ECO:0007669"/>
    <property type="project" value="InterPro"/>
</dbReference>
<evidence type="ECO:0000256" key="2">
    <source>
        <dbReference type="ARBA" id="ARBA00022723"/>
    </source>
</evidence>
<dbReference type="Gene3D" id="1.10.630.10">
    <property type="entry name" value="Cytochrome P450"/>
    <property type="match status" value="1"/>
</dbReference>
<evidence type="ECO:0000256" key="3">
    <source>
        <dbReference type="ARBA" id="ARBA00023002"/>
    </source>
</evidence>
<dbReference type="PANTHER" id="PTHR24305">
    <property type="entry name" value="CYTOCHROME P450"/>
    <property type="match status" value="1"/>
</dbReference>
<dbReference type="OrthoDB" id="655030at2759"/>
<dbReference type="GO" id="GO:0020037">
    <property type="term" value="F:heme binding"/>
    <property type="evidence" value="ECO:0007669"/>
    <property type="project" value="InterPro"/>
</dbReference>
<organism evidence="6 7">
    <name type="scientific">Smittium megazygosporum</name>
    <dbReference type="NCBI Taxonomy" id="133381"/>
    <lineage>
        <taxon>Eukaryota</taxon>
        <taxon>Fungi</taxon>
        <taxon>Fungi incertae sedis</taxon>
        <taxon>Zoopagomycota</taxon>
        <taxon>Kickxellomycotina</taxon>
        <taxon>Harpellomycetes</taxon>
        <taxon>Harpellales</taxon>
        <taxon>Legeriomycetaceae</taxon>
        <taxon>Smittium</taxon>
    </lineage>
</organism>
<dbReference type="InterPro" id="IPR036396">
    <property type="entry name" value="Cyt_P450_sf"/>
</dbReference>